<protein>
    <submittedName>
        <fullName evidence="1">Type II toxin-antitoxin system HicA family toxin</fullName>
    </submittedName>
</protein>
<comment type="caution">
    <text evidence="1">The sequence shown here is derived from an EMBL/GenBank/DDBJ whole genome shotgun (WGS) entry which is preliminary data.</text>
</comment>
<dbReference type="Proteomes" id="UP000772181">
    <property type="component" value="Unassembled WGS sequence"/>
</dbReference>
<evidence type="ECO:0000313" key="1">
    <source>
        <dbReference type="EMBL" id="MBI4594835.1"/>
    </source>
</evidence>
<dbReference type="AlphaFoldDB" id="A0A933GKI3"/>
<dbReference type="SUPFAM" id="SSF54786">
    <property type="entry name" value="YcfA/nrd intein domain"/>
    <property type="match status" value="1"/>
</dbReference>
<evidence type="ECO:0000313" key="2">
    <source>
        <dbReference type="Proteomes" id="UP000772181"/>
    </source>
</evidence>
<reference evidence="1" key="1">
    <citation type="submission" date="2020-07" db="EMBL/GenBank/DDBJ databases">
        <title>Huge and variable diversity of episymbiotic CPR bacteria and DPANN archaea in groundwater ecosystems.</title>
        <authorList>
            <person name="He C.Y."/>
            <person name="Keren R."/>
            <person name="Whittaker M."/>
            <person name="Farag I.F."/>
            <person name="Doudna J."/>
            <person name="Cate J.H.D."/>
            <person name="Banfield J.F."/>
        </authorList>
    </citation>
    <scope>NUCLEOTIDE SEQUENCE</scope>
    <source>
        <strain evidence="1">NC_groundwater_1482_Ag_S-0.65um_47_24</strain>
    </source>
</reference>
<name>A0A933GKI3_UNCTE</name>
<sequence length="76" mass="9255">MEIWKPCKRRVFIKKLRKFGFDPPEPGGRHFYMRYDRYTLTLPSNREYSVAQVKMLLNEIELGIGKRISFEEWEDL</sequence>
<organism evidence="1 2">
    <name type="scientific">Tectimicrobiota bacterium</name>
    <dbReference type="NCBI Taxonomy" id="2528274"/>
    <lineage>
        <taxon>Bacteria</taxon>
        <taxon>Pseudomonadati</taxon>
        <taxon>Nitrospinota/Tectimicrobiota group</taxon>
        <taxon>Candidatus Tectimicrobiota</taxon>
    </lineage>
</organism>
<proteinExistence type="predicted"/>
<accession>A0A933GKI3</accession>
<dbReference type="EMBL" id="JACQWF010000020">
    <property type="protein sequence ID" value="MBI4594835.1"/>
    <property type="molecule type" value="Genomic_DNA"/>
</dbReference>
<gene>
    <name evidence="1" type="ORF">HY730_00470</name>
</gene>